<dbReference type="GO" id="GO:0008175">
    <property type="term" value="F:tRNA methyltransferase activity"/>
    <property type="evidence" value="ECO:0007669"/>
    <property type="project" value="TreeGrafter"/>
</dbReference>
<evidence type="ECO:0000256" key="1">
    <source>
        <dbReference type="SAM" id="MobiDB-lite"/>
    </source>
</evidence>
<dbReference type="Gene3D" id="3.40.50.150">
    <property type="entry name" value="Vaccinia Virus protein VP39"/>
    <property type="match status" value="1"/>
</dbReference>
<dbReference type="Proteomes" id="UP001161757">
    <property type="component" value="Unassembled WGS sequence"/>
</dbReference>
<feature type="region of interest" description="Disordered" evidence="1">
    <location>
        <begin position="1"/>
        <end position="23"/>
    </location>
</feature>
<sequence length="628" mass="69279">MDGGNADGTRPPRQHIRPKKKKPITNPLVKGIHAFCKKHDDLVQIIEEDSDSDTLLTGSPLRSLQRPFSLSCRDFPKRYTIYAPLVLLPANFSTHNPRWREFYNGLLSESEKADLFECIAEKGFAGSSPGLRAEDIRIAISAPIAAEEDDVGHEVEAEDQKLSETVGPDSAKLSSASSVGDLETTATRQEAIAVQKQQQPPRPARKQNVIRSPSGLVPVYGDWGPMLGPATSLQSCNSDRTRMTNQSNPTRRDFDEAFWTSVSQHRGITQCWAPLYTMFSRGNVSEKARILGLDTSPSTAESTPATKSASQSQIQCHFPGLTSAELGQPLSTIDVMDFYVGIGYFAFCYLARGVRRVWGWDINPWSIEGLRRGCEKNGWSCLVVQVDDDSGNLSLVEAEGSNSNPKSCGQPENVAREIAVRILQGDRTCTSTRDSSCRSKMRSTAQNQNPEIRCIAFLGDNKWSAKVMAEIGRELDVLRQDRLDSGVNLNVRHANLGLLPTSQGSWENAVRVLIKNDSNGKGAKDEESNESNDDKTRGGWLHVHENVDIREIEAMKEKVVLDLQSIVEQLSKCEQAAEEETATGSETTPLAWSVSCVHIHQVKTYAPGVMHCVFDIHIFPDSNENPNG</sequence>
<dbReference type="GO" id="GO:0031591">
    <property type="term" value="P:wybutosine biosynthetic process"/>
    <property type="evidence" value="ECO:0007669"/>
    <property type="project" value="TreeGrafter"/>
</dbReference>
<feature type="compositionally biased region" description="Polar residues" evidence="1">
    <location>
        <begin position="172"/>
        <end position="184"/>
    </location>
</feature>
<comment type="caution">
    <text evidence="2">The sequence shown here is derived from an EMBL/GenBank/DDBJ whole genome shotgun (WGS) entry which is preliminary data.</text>
</comment>
<feature type="compositionally biased region" description="Basic and acidic residues" evidence="1">
    <location>
        <begin position="152"/>
        <end position="162"/>
    </location>
</feature>
<name>A0AAN6EZH2_EXODE</name>
<dbReference type="InterPro" id="IPR029063">
    <property type="entry name" value="SAM-dependent_MTases_sf"/>
</dbReference>
<evidence type="ECO:0000313" key="2">
    <source>
        <dbReference type="EMBL" id="KAJ8994143.1"/>
    </source>
</evidence>
<evidence type="ECO:0000313" key="3">
    <source>
        <dbReference type="Proteomes" id="UP001161757"/>
    </source>
</evidence>
<protein>
    <submittedName>
        <fullName evidence="2">S-adenosylmethionine-dependent methyltransferase</fullName>
        <ecNumber evidence="2">2.5.1.114</ecNumber>
    </submittedName>
</protein>
<keyword evidence="2" id="KW-0808">Transferase</keyword>
<reference evidence="2" key="1">
    <citation type="submission" date="2023-01" db="EMBL/GenBank/DDBJ databases">
        <title>Exophiala dermititidis isolated from Cystic Fibrosis Patient.</title>
        <authorList>
            <person name="Kurbessoian T."/>
            <person name="Crocker A."/>
            <person name="Murante D."/>
            <person name="Hogan D.A."/>
            <person name="Stajich J.E."/>
        </authorList>
    </citation>
    <scope>NUCLEOTIDE SEQUENCE</scope>
    <source>
        <strain evidence="2">Ex8</strain>
    </source>
</reference>
<dbReference type="EC" id="2.5.1.114" evidence="2"/>
<feature type="compositionally biased region" description="Basic residues" evidence="1">
    <location>
        <begin position="12"/>
        <end position="23"/>
    </location>
</feature>
<feature type="region of interest" description="Disordered" evidence="1">
    <location>
        <begin position="517"/>
        <end position="538"/>
    </location>
</feature>
<dbReference type="GO" id="GO:0102522">
    <property type="term" value="F:tRNA 4-demethylwyosine alpha-amino-alpha-carboxypropyltransferase activity"/>
    <property type="evidence" value="ECO:0007669"/>
    <property type="project" value="UniProtKB-EC"/>
</dbReference>
<dbReference type="EMBL" id="JAJGCB010000003">
    <property type="protein sequence ID" value="KAJ8994143.1"/>
    <property type="molecule type" value="Genomic_DNA"/>
</dbReference>
<keyword evidence="2" id="KW-0489">Methyltransferase</keyword>
<dbReference type="GO" id="GO:0005737">
    <property type="term" value="C:cytoplasm"/>
    <property type="evidence" value="ECO:0007669"/>
    <property type="project" value="TreeGrafter"/>
</dbReference>
<feature type="region of interest" description="Disordered" evidence="1">
    <location>
        <begin position="147"/>
        <end position="184"/>
    </location>
</feature>
<dbReference type="AlphaFoldDB" id="A0AAN6EZH2"/>
<dbReference type="PANTHER" id="PTHR23245:SF25">
    <property type="entry name" value="TRNA WYBUTOSINE-SYNTHESIZING PROTEIN 2 HOMOLOG"/>
    <property type="match status" value="1"/>
</dbReference>
<dbReference type="PANTHER" id="PTHR23245">
    <property type="entry name" value="TRNA METHYLTRANSFERASE"/>
    <property type="match status" value="1"/>
</dbReference>
<gene>
    <name evidence="2" type="primary">TRM12</name>
    <name evidence="2" type="ORF">HRR80_002638</name>
</gene>
<feature type="compositionally biased region" description="Basic and acidic residues" evidence="1">
    <location>
        <begin position="522"/>
        <end position="538"/>
    </location>
</feature>
<dbReference type="SUPFAM" id="SSF53335">
    <property type="entry name" value="S-adenosyl-L-methionine-dependent methyltransferases"/>
    <property type="match status" value="1"/>
</dbReference>
<organism evidence="2 3">
    <name type="scientific">Exophiala dermatitidis</name>
    <name type="common">Black yeast-like fungus</name>
    <name type="synonym">Wangiella dermatitidis</name>
    <dbReference type="NCBI Taxonomy" id="5970"/>
    <lineage>
        <taxon>Eukaryota</taxon>
        <taxon>Fungi</taxon>
        <taxon>Dikarya</taxon>
        <taxon>Ascomycota</taxon>
        <taxon>Pezizomycotina</taxon>
        <taxon>Eurotiomycetes</taxon>
        <taxon>Chaetothyriomycetidae</taxon>
        <taxon>Chaetothyriales</taxon>
        <taxon>Herpotrichiellaceae</taxon>
        <taxon>Exophiala</taxon>
    </lineage>
</organism>
<accession>A0AAN6EZH2</accession>
<proteinExistence type="predicted"/>
<dbReference type="GO" id="GO:0030488">
    <property type="term" value="P:tRNA methylation"/>
    <property type="evidence" value="ECO:0007669"/>
    <property type="project" value="TreeGrafter"/>
</dbReference>